<protein>
    <recommendedName>
        <fullName evidence="3">Lipoprotein</fullName>
    </recommendedName>
</protein>
<comment type="caution">
    <text evidence="1">The sequence shown here is derived from an EMBL/GenBank/DDBJ whole genome shotgun (WGS) entry which is preliminary data.</text>
</comment>
<dbReference type="AlphaFoldDB" id="A0A4S2P784"/>
<evidence type="ECO:0000313" key="2">
    <source>
        <dbReference type="Proteomes" id="UP000310576"/>
    </source>
</evidence>
<proteinExistence type="predicted"/>
<reference evidence="1 2" key="1">
    <citation type="journal article" date="2019" name="Vet. Microbiol.">
        <title>Development of multi locus sequence typing (MLST) of Rodentibacter pneumotropicus.</title>
        <authorList>
            <person name="Adhikary S."/>
            <person name="Bisgaard M."/>
            <person name="Boot R."/>
            <person name="Benga L."/>
            <person name="Nicklas W."/>
            <person name="Christensen H."/>
        </authorList>
    </citation>
    <scope>NUCLEOTIDE SEQUENCE [LARGE SCALE GENOMIC DNA]</scope>
    <source>
        <strain evidence="1 2">1596_07</strain>
    </source>
</reference>
<sequence>MRKALCIFTLLILLSGCSLILEPLFPHMYFQCTTTFLGKCKHKKPEETMYWGIRDPHYNVTAKIDSEEWHAQVDKKTQKKKSIFELCKADPKTGESLVGKTKSEVYSCLEQHGLYRYSSKTD</sequence>
<gene>
    <name evidence="1" type="ORF">D3M76_11545</name>
</gene>
<name>A0A4S2P784_9PAST</name>
<organism evidence="1 2">
    <name type="scientific">Rodentibacter pneumotropicus</name>
    <dbReference type="NCBI Taxonomy" id="758"/>
    <lineage>
        <taxon>Bacteria</taxon>
        <taxon>Pseudomonadati</taxon>
        <taxon>Pseudomonadota</taxon>
        <taxon>Gammaproteobacteria</taxon>
        <taxon>Pasteurellales</taxon>
        <taxon>Pasteurellaceae</taxon>
        <taxon>Rodentibacter</taxon>
    </lineage>
</organism>
<evidence type="ECO:0008006" key="3">
    <source>
        <dbReference type="Google" id="ProtNLM"/>
    </source>
</evidence>
<dbReference type="RefSeq" id="WP_136125481.1">
    <property type="nucleotide sequence ID" value="NZ_QXNF01000096.1"/>
</dbReference>
<dbReference type="EMBL" id="QXNG01000146">
    <property type="protein sequence ID" value="THA11169.1"/>
    <property type="molecule type" value="Genomic_DNA"/>
</dbReference>
<accession>A0A4S2P784</accession>
<dbReference type="Proteomes" id="UP000310576">
    <property type="component" value="Unassembled WGS sequence"/>
</dbReference>
<dbReference type="PROSITE" id="PS51257">
    <property type="entry name" value="PROKAR_LIPOPROTEIN"/>
    <property type="match status" value="1"/>
</dbReference>
<evidence type="ECO:0000313" key="1">
    <source>
        <dbReference type="EMBL" id="THA11169.1"/>
    </source>
</evidence>